<dbReference type="AlphaFoldDB" id="A0A423KBD0"/>
<dbReference type="Proteomes" id="UP000285349">
    <property type="component" value="Unassembled WGS sequence"/>
</dbReference>
<evidence type="ECO:0000313" key="1">
    <source>
        <dbReference type="EMBL" id="RON49345.1"/>
    </source>
</evidence>
<organism evidence="1 2">
    <name type="scientific">Pseudomonas frederiksbergensis</name>
    <dbReference type="NCBI Taxonomy" id="104087"/>
    <lineage>
        <taxon>Bacteria</taxon>
        <taxon>Pseudomonadati</taxon>
        <taxon>Pseudomonadota</taxon>
        <taxon>Gammaproteobacteria</taxon>
        <taxon>Pseudomonadales</taxon>
        <taxon>Pseudomonadaceae</taxon>
        <taxon>Pseudomonas</taxon>
    </lineage>
</organism>
<gene>
    <name evidence="1" type="ORF">BK666_07150</name>
</gene>
<reference evidence="1 2" key="1">
    <citation type="submission" date="2016-10" db="EMBL/GenBank/DDBJ databases">
        <title>Comparative genome analysis of multiple Pseudomonas spp. focuses on biocontrol and plant growth promoting traits.</title>
        <authorList>
            <person name="Tao X.-Y."/>
            <person name="Taylor C.G."/>
        </authorList>
    </citation>
    <scope>NUCLEOTIDE SEQUENCE [LARGE SCALE GENOMIC DNA]</scope>
    <source>
        <strain evidence="1 2">37A10</strain>
    </source>
</reference>
<name>A0A423KBD0_9PSED</name>
<accession>A0A423KBD0</accession>
<comment type="caution">
    <text evidence="1">The sequence shown here is derived from an EMBL/GenBank/DDBJ whole genome shotgun (WGS) entry which is preliminary data.</text>
</comment>
<proteinExistence type="predicted"/>
<sequence length="78" mass="9087">MYFVNHSMAIWAKRYEIFYWMDFVSGRPSGNVYPMVNVDVVFSELSINFVEVKFAYETLASKMLYAFFACKGVPFNNG</sequence>
<evidence type="ECO:0000313" key="2">
    <source>
        <dbReference type="Proteomes" id="UP000285349"/>
    </source>
</evidence>
<dbReference type="EMBL" id="MOBQ01000008">
    <property type="protein sequence ID" value="RON49345.1"/>
    <property type="molecule type" value="Genomic_DNA"/>
</dbReference>
<protein>
    <submittedName>
        <fullName evidence="1">Uncharacterized protein</fullName>
    </submittedName>
</protein>